<proteinExistence type="predicted"/>
<comment type="caution">
    <text evidence="1">The sequence shown here is derived from an EMBL/GenBank/DDBJ whole genome shotgun (WGS) entry which is preliminary data.</text>
</comment>
<accession>A0A031FVH6</accession>
<reference evidence="1 2" key="1">
    <citation type="submission" date="2014-03" db="EMBL/GenBank/DDBJ databases">
        <title>Draft Genome Sequences of 13 Willow Endophytes.</title>
        <authorList>
            <person name="Gan H.Y."/>
            <person name="Gan H.M."/>
            <person name="Savka M.A."/>
            <person name="Hudson A.O."/>
        </authorList>
    </citation>
    <scope>NUCLEOTIDE SEQUENCE [LARGE SCALE GENOMIC DNA]</scope>
    <source>
        <strain evidence="1 2">RIT293</strain>
    </source>
</reference>
<dbReference type="AlphaFoldDB" id="A0A031FVH6"/>
<dbReference type="RefSeq" id="WP_036311121.1">
    <property type="nucleotide sequence ID" value="NZ_JFYO01000005.1"/>
</dbReference>
<keyword evidence="2" id="KW-1185">Reference proteome</keyword>
<evidence type="ECO:0000313" key="2">
    <source>
        <dbReference type="Proteomes" id="UP000024001"/>
    </source>
</evidence>
<protein>
    <recommendedName>
        <fullName evidence="3">DUF1257 domain-containing protein</fullName>
    </recommendedName>
</protein>
<evidence type="ECO:0008006" key="3">
    <source>
        <dbReference type="Google" id="ProtNLM"/>
    </source>
</evidence>
<dbReference type="Proteomes" id="UP000024001">
    <property type="component" value="Unassembled WGS sequence"/>
</dbReference>
<sequence length="169" mass="17448">MSISLILVPAALAAAAALGGTGVVGALSLNTGAKTDRGSSGSEAVPVAVQTRMKNPDLLAAALADLGATHASLDEGVLTATLDGLEVVMSRTEEGVWGAHLSRLDGHEVTEAEATAVMTELDAAYARHVQRAVADRIRARADQAGFELVSETRDEDDTVTMVLNVRDQA</sequence>
<organism evidence="1 2">
    <name type="scientific">Microbacterium oleivorans</name>
    <dbReference type="NCBI Taxonomy" id="273677"/>
    <lineage>
        <taxon>Bacteria</taxon>
        <taxon>Bacillati</taxon>
        <taxon>Actinomycetota</taxon>
        <taxon>Actinomycetes</taxon>
        <taxon>Micrococcales</taxon>
        <taxon>Microbacteriaceae</taxon>
        <taxon>Microbacterium</taxon>
    </lineage>
</organism>
<dbReference type="EMBL" id="JFYO01000005">
    <property type="protein sequence ID" value="EZP27625.1"/>
    <property type="molecule type" value="Genomic_DNA"/>
</dbReference>
<dbReference type="eggNOG" id="ENOG503324Q">
    <property type="taxonomic scope" value="Bacteria"/>
</dbReference>
<dbReference type="PATRIC" id="fig|273677.3.peg.1597"/>
<gene>
    <name evidence="1" type="ORF">BW34_01614</name>
</gene>
<name>A0A031FVH6_9MICO</name>
<evidence type="ECO:0000313" key="1">
    <source>
        <dbReference type="EMBL" id="EZP27625.1"/>
    </source>
</evidence>
<dbReference type="OrthoDB" id="5116898at2"/>